<dbReference type="EMBL" id="CM042048">
    <property type="protein sequence ID" value="KAI3757395.1"/>
    <property type="molecule type" value="Genomic_DNA"/>
</dbReference>
<comment type="caution">
    <text evidence="1">The sequence shown here is derived from an EMBL/GenBank/DDBJ whole genome shotgun (WGS) entry which is preliminary data.</text>
</comment>
<organism evidence="1 2">
    <name type="scientific">Arctium lappa</name>
    <name type="common">Greater burdock</name>
    <name type="synonym">Lappa major</name>
    <dbReference type="NCBI Taxonomy" id="4217"/>
    <lineage>
        <taxon>Eukaryota</taxon>
        <taxon>Viridiplantae</taxon>
        <taxon>Streptophyta</taxon>
        <taxon>Embryophyta</taxon>
        <taxon>Tracheophyta</taxon>
        <taxon>Spermatophyta</taxon>
        <taxon>Magnoliopsida</taxon>
        <taxon>eudicotyledons</taxon>
        <taxon>Gunneridae</taxon>
        <taxon>Pentapetalae</taxon>
        <taxon>asterids</taxon>
        <taxon>campanulids</taxon>
        <taxon>Asterales</taxon>
        <taxon>Asteraceae</taxon>
        <taxon>Carduoideae</taxon>
        <taxon>Cardueae</taxon>
        <taxon>Arctiinae</taxon>
        <taxon>Arctium</taxon>
    </lineage>
</organism>
<dbReference type="Proteomes" id="UP001055879">
    <property type="component" value="Linkage Group LG02"/>
</dbReference>
<evidence type="ECO:0000313" key="2">
    <source>
        <dbReference type="Proteomes" id="UP001055879"/>
    </source>
</evidence>
<evidence type="ECO:0000313" key="1">
    <source>
        <dbReference type="EMBL" id="KAI3757395.1"/>
    </source>
</evidence>
<protein>
    <submittedName>
        <fullName evidence="1">Uncharacterized protein</fullName>
    </submittedName>
</protein>
<reference evidence="2" key="1">
    <citation type="journal article" date="2022" name="Mol. Ecol. Resour.">
        <title>The genomes of chicory, endive, great burdock and yacon provide insights into Asteraceae palaeo-polyploidization history and plant inulin production.</title>
        <authorList>
            <person name="Fan W."/>
            <person name="Wang S."/>
            <person name="Wang H."/>
            <person name="Wang A."/>
            <person name="Jiang F."/>
            <person name="Liu H."/>
            <person name="Zhao H."/>
            <person name="Xu D."/>
            <person name="Zhang Y."/>
        </authorList>
    </citation>
    <scope>NUCLEOTIDE SEQUENCE [LARGE SCALE GENOMIC DNA]</scope>
    <source>
        <strain evidence="2">cv. Niubang</strain>
    </source>
</reference>
<proteinExistence type="predicted"/>
<keyword evidence="2" id="KW-1185">Reference proteome</keyword>
<name>A0ACB9EEY9_ARCLA</name>
<gene>
    <name evidence="1" type="ORF">L6452_04932</name>
</gene>
<accession>A0ACB9EEY9</accession>
<sequence>MHTTSPKTNQTPNQTTLNSTPLLYNYSHLFQISAIAILASPNAFFHSSQTPSKPKIIVSFLCLNDWTLLHVV</sequence>
<reference evidence="1 2" key="2">
    <citation type="journal article" date="2022" name="Mol. Ecol. Resour.">
        <title>The genomes of chicory, endive, great burdock and yacon provide insights into Asteraceae paleo-polyploidization history and plant inulin production.</title>
        <authorList>
            <person name="Fan W."/>
            <person name="Wang S."/>
            <person name="Wang H."/>
            <person name="Wang A."/>
            <person name="Jiang F."/>
            <person name="Liu H."/>
            <person name="Zhao H."/>
            <person name="Xu D."/>
            <person name="Zhang Y."/>
        </authorList>
    </citation>
    <scope>NUCLEOTIDE SEQUENCE [LARGE SCALE GENOMIC DNA]</scope>
    <source>
        <strain evidence="2">cv. Niubang</strain>
    </source>
</reference>